<sequence length="140" mass="14899">MCDFHAKRNEFMTGCDQCTVPSTGIPDWTKNDFNLLNKTCNSFVLHGEMCSSMPGMGGCSNWRQMCSTLPNASELLPKWCWADAMAARNITYNATLANQFILDKAPVAAEGKGNGAVARTSGLAVGGGLAAFVLAAVMVL</sequence>
<organism evidence="2 3">
    <name type="scientific">Catenaria anguillulae PL171</name>
    <dbReference type="NCBI Taxonomy" id="765915"/>
    <lineage>
        <taxon>Eukaryota</taxon>
        <taxon>Fungi</taxon>
        <taxon>Fungi incertae sedis</taxon>
        <taxon>Blastocladiomycota</taxon>
        <taxon>Blastocladiomycetes</taxon>
        <taxon>Blastocladiales</taxon>
        <taxon>Catenariaceae</taxon>
        <taxon>Catenaria</taxon>
    </lineage>
</organism>
<accession>A0A1Y2HNM0</accession>
<evidence type="ECO:0000256" key="1">
    <source>
        <dbReference type="SAM" id="Phobius"/>
    </source>
</evidence>
<keyword evidence="1" id="KW-0472">Membrane</keyword>
<evidence type="ECO:0000313" key="3">
    <source>
        <dbReference type="Proteomes" id="UP000193411"/>
    </source>
</evidence>
<protein>
    <submittedName>
        <fullName evidence="2">Uncharacterized protein</fullName>
    </submittedName>
</protein>
<keyword evidence="1" id="KW-1133">Transmembrane helix</keyword>
<dbReference type="AlphaFoldDB" id="A0A1Y2HNM0"/>
<feature type="transmembrane region" description="Helical" evidence="1">
    <location>
        <begin position="122"/>
        <end position="139"/>
    </location>
</feature>
<evidence type="ECO:0000313" key="2">
    <source>
        <dbReference type="EMBL" id="ORZ36185.1"/>
    </source>
</evidence>
<reference evidence="2 3" key="1">
    <citation type="submission" date="2016-07" db="EMBL/GenBank/DDBJ databases">
        <title>Pervasive Adenine N6-methylation of Active Genes in Fungi.</title>
        <authorList>
            <consortium name="DOE Joint Genome Institute"/>
            <person name="Mondo S.J."/>
            <person name="Dannebaum R.O."/>
            <person name="Kuo R.C."/>
            <person name="Labutti K."/>
            <person name="Haridas S."/>
            <person name="Kuo A."/>
            <person name="Salamov A."/>
            <person name="Ahrendt S.R."/>
            <person name="Lipzen A."/>
            <person name="Sullivan W."/>
            <person name="Andreopoulos W.B."/>
            <person name="Clum A."/>
            <person name="Lindquist E."/>
            <person name="Daum C."/>
            <person name="Ramamoorthy G.K."/>
            <person name="Gryganskyi A."/>
            <person name="Culley D."/>
            <person name="Magnuson J.K."/>
            <person name="James T.Y."/>
            <person name="O'Malley M.A."/>
            <person name="Stajich J.E."/>
            <person name="Spatafora J.W."/>
            <person name="Visel A."/>
            <person name="Grigoriev I.V."/>
        </authorList>
    </citation>
    <scope>NUCLEOTIDE SEQUENCE [LARGE SCALE GENOMIC DNA]</scope>
    <source>
        <strain evidence="2 3">PL171</strain>
    </source>
</reference>
<gene>
    <name evidence="2" type="ORF">BCR44DRAFT_30535</name>
</gene>
<dbReference type="EMBL" id="MCFL01000018">
    <property type="protein sequence ID" value="ORZ36185.1"/>
    <property type="molecule type" value="Genomic_DNA"/>
</dbReference>
<keyword evidence="1" id="KW-0812">Transmembrane</keyword>
<comment type="caution">
    <text evidence="2">The sequence shown here is derived from an EMBL/GenBank/DDBJ whole genome shotgun (WGS) entry which is preliminary data.</text>
</comment>
<keyword evidence="3" id="KW-1185">Reference proteome</keyword>
<dbReference type="Proteomes" id="UP000193411">
    <property type="component" value="Unassembled WGS sequence"/>
</dbReference>
<name>A0A1Y2HNM0_9FUNG</name>
<proteinExistence type="predicted"/>